<reference evidence="5 6" key="1">
    <citation type="submission" date="2020-12" db="EMBL/GenBank/DDBJ databases">
        <title>Streptomyces typhae sp. nov., a novel endophytic actinomycete isolated from the root of cattail pollen (Typha angustifolia L.).</title>
        <authorList>
            <person name="Peng C."/>
            <person name="Liu C."/>
        </authorList>
    </citation>
    <scope>NUCLEOTIDE SEQUENCE [LARGE SCALE GENOMIC DNA]</scope>
    <source>
        <strain evidence="5 6">JCM 4753</strain>
    </source>
</reference>
<dbReference type="PROSITE" id="PS01117">
    <property type="entry name" value="HTH_MARR_1"/>
    <property type="match status" value="1"/>
</dbReference>
<sequence>MTDHAGTSAAPVPEHLAADLTAAVRRMARRMRTAAPDTGLTASQRSALARLDEAPATTAALARAELVRPQSMRLTVGALEEQGLVARTPDPSDGRQAVMSVTEKGRGVLAGLRAAKNDWLSAAITDELDEREQRRLADAVLLLERLVRK</sequence>
<evidence type="ECO:0000313" key="6">
    <source>
        <dbReference type="Proteomes" id="UP000634780"/>
    </source>
</evidence>
<dbReference type="InterPro" id="IPR000835">
    <property type="entry name" value="HTH_MarR-typ"/>
</dbReference>
<dbReference type="PANTHER" id="PTHR39515:SF2">
    <property type="entry name" value="HTH-TYPE TRANSCRIPTIONAL REGULATOR RV0880"/>
    <property type="match status" value="1"/>
</dbReference>
<dbReference type="RefSeq" id="WP_190114865.1">
    <property type="nucleotide sequence ID" value="NZ_BMVR01000003.1"/>
</dbReference>
<evidence type="ECO:0000259" key="4">
    <source>
        <dbReference type="PROSITE" id="PS50995"/>
    </source>
</evidence>
<keyword evidence="2" id="KW-0238">DNA-binding</keyword>
<name>A0ABS0XAR9_9ACTN</name>
<gene>
    <name evidence="5" type="ORF">JGB26_24875</name>
</gene>
<dbReference type="Proteomes" id="UP000634780">
    <property type="component" value="Unassembled WGS sequence"/>
</dbReference>
<dbReference type="Pfam" id="PF12802">
    <property type="entry name" value="MarR_2"/>
    <property type="match status" value="1"/>
</dbReference>
<comment type="caution">
    <text evidence="5">The sequence shown here is derived from an EMBL/GenBank/DDBJ whole genome shotgun (WGS) entry which is preliminary data.</text>
</comment>
<dbReference type="Gene3D" id="1.10.287.100">
    <property type="match status" value="1"/>
</dbReference>
<dbReference type="InterPro" id="IPR036390">
    <property type="entry name" value="WH_DNA-bd_sf"/>
</dbReference>
<dbReference type="InterPro" id="IPR036388">
    <property type="entry name" value="WH-like_DNA-bd_sf"/>
</dbReference>
<organism evidence="5 6">
    <name type="scientific">Streptomyces flavofungini</name>
    <dbReference type="NCBI Taxonomy" id="68200"/>
    <lineage>
        <taxon>Bacteria</taxon>
        <taxon>Bacillati</taxon>
        <taxon>Actinomycetota</taxon>
        <taxon>Actinomycetes</taxon>
        <taxon>Kitasatosporales</taxon>
        <taxon>Streptomycetaceae</taxon>
        <taxon>Streptomyces</taxon>
    </lineage>
</organism>
<dbReference type="EMBL" id="JAEKOZ010000016">
    <property type="protein sequence ID" value="MBJ3810307.1"/>
    <property type="molecule type" value="Genomic_DNA"/>
</dbReference>
<dbReference type="InterPro" id="IPR052526">
    <property type="entry name" value="HTH-type_Bedaq_tolerance"/>
</dbReference>
<accession>A0ABS0XAR9</accession>
<proteinExistence type="predicted"/>
<keyword evidence="6" id="KW-1185">Reference proteome</keyword>
<evidence type="ECO:0000256" key="2">
    <source>
        <dbReference type="ARBA" id="ARBA00023125"/>
    </source>
</evidence>
<dbReference type="InterPro" id="IPR023187">
    <property type="entry name" value="Tscrpt_reg_MarR-type_CS"/>
</dbReference>
<evidence type="ECO:0000256" key="1">
    <source>
        <dbReference type="ARBA" id="ARBA00023015"/>
    </source>
</evidence>
<dbReference type="SUPFAM" id="SSF46785">
    <property type="entry name" value="Winged helix' DNA-binding domain"/>
    <property type="match status" value="1"/>
</dbReference>
<keyword evidence="3" id="KW-0804">Transcription</keyword>
<evidence type="ECO:0000256" key="3">
    <source>
        <dbReference type="ARBA" id="ARBA00023163"/>
    </source>
</evidence>
<keyword evidence="1" id="KW-0805">Transcription regulation</keyword>
<evidence type="ECO:0000313" key="5">
    <source>
        <dbReference type="EMBL" id="MBJ3810307.1"/>
    </source>
</evidence>
<dbReference type="SMART" id="SM00347">
    <property type="entry name" value="HTH_MARR"/>
    <property type="match status" value="1"/>
</dbReference>
<dbReference type="PROSITE" id="PS50995">
    <property type="entry name" value="HTH_MARR_2"/>
    <property type="match status" value="1"/>
</dbReference>
<feature type="domain" description="HTH marR-type" evidence="4">
    <location>
        <begin position="13"/>
        <end position="148"/>
    </location>
</feature>
<dbReference type="Gene3D" id="1.10.10.10">
    <property type="entry name" value="Winged helix-like DNA-binding domain superfamily/Winged helix DNA-binding domain"/>
    <property type="match status" value="1"/>
</dbReference>
<protein>
    <submittedName>
        <fullName evidence="5">MarR family transcriptional regulator</fullName>
    </submittedName>
</protein>
<dbReference type="PANTHER" id="PTHR39515">
    <property type="entry name" value="CONSERVED PROTEIN"/>
    <property type="match status" value="1"/>
</dbReference>